<keyword evidence="2" id="KW-0812">Transmembrane</keyword>
<protein>
    <recommendedName>
        <fullName evidence="5">Apple domain-containing protein</fullName>
    </recommendedName>
</protein>
<reference evidence="3 4" key="1">
    <citation type="submission" date="2024-03" db="EMBL/GenBank/DDBJ databases">
        <title>A high-quality draft genome sequence of Diaporthe vaccinii, a causative agent of upright dieback and viscid rot disease in cranberry plants.</title>
        <authorList>
            <person name="Sarrasin M."/>
            <person name="Lang B.F."/>
            <person name="Burger G."/>
        </authorList>
    </citation>
    <scope>NUCLEOTIDE SEQUENCE [LARGE SCALE GENOMIC DNA]</scope>
    <source>
        <strain evidence="3 4">IS7</strain>
    </source>
</reference>
<organism evidence="3 4">
    <name type="scientific">Diaporthe vaccinii</name>
    <dbReference type="NCBI Taxonomy" id="105482"/>
    <lineage>
        <taxon>Eukaryota</taxon>
        <taxon>Fungi</taxon>
        <taxon>Dikarya</taxon>
        <taxon>Ascomycota</taxon>
        <taxon>Pezizomycotina</taxon>
        <taxon>Sordariomycetes</taxon>
        <taxon>Sordariomycetidae</taxon>
        <taxon>Diaporthales</taxon>
        <taxon>Diaporthaceae</taxon>
        <taxon>Diaporthe</taxon>
        <taxon>Diaporthe eres species complex</taxon>
    </lineage>
</organism>
<evidence type="ECO:0000313" key="3">
    <source>
        <dbReference type="EMBL" id="KAL2286142.1"/>
    </source>
</evidence>
<keyword evidence="4" id="KW-1185">Reference proteome</keyword>
<comment type="caution">
    <text evidence="3">The sequence shown here is derived from an EMBL/GenBank/DDBJ whole genome shotgun (WGS) entry which is preliminary data.</text>
</comment>
<dbReference type="Proteomes" id="UP001600888">
    <property type="component" value="Unassembled WGS sequence"/>
</dbReference>
<evidence type="ECO:0000256" key="1">
    <source>
        <dbReference type="SAM" id="MobiDB-lite"/>
    </source>
</evidence>
<feature type="compositionally biased region" description="Basic and acidic residues" evidence="1">
    <location>
        <begin position="1"/>
        <end position="10"/>
    </location>
</feature>
<evidence type="ECO:0000313" key="4">
    <source>
        <dbReference type="Proteomes" id="UP001600888"/>
    </source>
</evidence>
<keyword evidence="2" id="KW-0472">Membrane</keyword>
<dbReference type="EMBL" id="JBAWTH010000026">
    <property type="protein sequence ID" value="KAL2286142.1"/>
    <property type="molecule type" value="Genomic_DNA"/>
</dbReference>
<evidence type="ECO:0000256" key="2">
    <source>
        <dbReference type="SAM" id="Phobius"/>
    </source>
</evidence>
<dbReference type="Gene3D" id="3.50.4.10">
    <property type="entry name" value="Hepatocyte Growth Factor"/>
    <property type="match status" value="1"/>
</dbReference>
<name>A0ABR4EUL7_9PEZI</name>
<accession>A0ABR4EUL7</accession>
<gene>
    <name evidence="3" type="ORF">FJTKL_07355</name>
</gene>
<dbReference type="EMBL" id="JBAWTH010000026">
    <property type="protein sequence ID" value="KAL2286141.1"/>
    <property type="molecule type" value="Genomic_DNA"/>
</dbReference>
<proteinExistence type="predicted"/>
<feature type="region of interest" description="Disordered" evidence="1">
    <location>
        <begin position="1"/>
        <end position="20"/>
    </location>
</feature>
<evidence type="ECO:0008006" key="5">
    <source>
        <dbReference type="Google" id="ProtNLM"/>
    </source>
</evidence>
<feature type="region of interest" description="Disordered" evidence="1">
    <location>
        <begin position="137"/>
        <end position="168"/>
    </location>
</feature>
<keyword evidence="2" id="KW-1133">Transmembrane helix</keyword>
<feature type="compositionally biased region" description="Low complexity" evidence="1">
    <location>
        <begin position="140"/>
        <end position="168"/>
    </location>
</feature>
<feature type="transmembrane region" description="Helical" evidence="2">
    <location>
        <begin position="107"/>
        <end position="132"/>
    </location>
</feature>
<sequence>MAQYRAHEEQPGLEVAQEAEAPQVVYEGGLEYNNHAQQNHNFANYHAQQYGGPPPFDPSRHSTYTSSSPVFSALSPDGKIPFDGPPPMPMEKPPGDSVHLRVGRKKLWLILGSLATVLVLGLSLGLGLGLGLSKSGGGSSSNASASSTASPTSTATPESSISCPASDDTTFTSTTDSTEFDVYCAIDYNSNADANTQDLLHTEADIAEDCINLCASNDECVGAGWGFYQPDTSVAGSNVCWLKSKLGTSHSAVQNWVFVIKQ</sequence>